<feature type="domain" description="HIRAN" evidence="3">
    <location>
        <begin position="150"/>
        <end position="219"/>
    </location>
</feature>
<dbReference type="InterPro" id="IPR014905">
    <property type="entry name" value="HIRAN"/>
</dbReference>
<evidence type="ECO:0000313" key="4">
    <source>
        <dbReference type="EMBL" id="MBP2364646.1"/>
    </source>
</evidence>
<evidence type="ECO:0000256" key="2">
    <source>
        <dbReference type="ARBA" id="ARBA00022801"/>
    </source>
</evidence>
<comment type="caution">
    <text evidence="4">The sequence shown here is derived from an EMBL/GenBank/DDBJ whole genome shotgun (WGS) entry which is preliminary data.</text>
</comment>
<accession>A0ABS4VLH0</accession>
<protein>
    <recommendedName>
        <fullName evidence="3">HIRAN domain-containing protein</fullName>
    </recommendedName>
</protein>
<keyword evidence="5" id="KW-1185">Reference proteome</keyword>
<dbReference type="Gene3D" id="3.30.70.2330">
    <property type="match status" value="1"/>
</dbReference>
<sequence length="261" mass="28826">MSGDVRSAGVETPVRPVADAGRSAGALIVAWQHPDSRLISPVGRLEHGPGLHYRFRYLRSAREVADFQPFLSFPEWSGDYRSENLFPVFSQRIMSPRRPDFPEYLRQLHLDGNATPWEQLARSEGRRHGDTVQVFPIPSVELDGTSSCCFLAHGVRHVTGGMLPPLTQGDLLQLRAEPTNPVDPAAQLIRSENGTDLGYVPALMLEHFAALRSAGPVSLRVEHVNGPEAPAHLRLLVRLEGMTPRDYVPMSSPGWAVWSDG</sequence>
<evidence type="ECO:0000313" key="5">
    <source>
        <dbReference type="Proteomes" id="UP001519295"/>
    </source>
</evidence>
<reference evidence="4 5" key="1">
    <citation type="submission" date="2021-03" db="EMBL/GenBank/DDBJ databases">
        <title>Sequencing the genomes of 1000 actinobacteria strains.</title>
        <authorList>
            <person name="Klenk H.-P."/>
        </authorList>
    </citation>
    <scope>NUCLEOTIDE SEQUENCE [LARGE SCALE GENOMIC DNA]</scope>
    <source>
        <strain evidence="4 5">DSM 45256</strain>
    </source>
</reference>
<name>A0ABS4VLH0_9PSEU</name>
<keyword evidence="1" id="KW-0479">Metal-binding</keyword>
<proteinExistence type="predicted"/>
<gene>
    <name evidence="4" type="ORF">JOF36_000342</name>
</gene>
<dbReference type="Pfam" id="PF08797">
    <property type="entry name" value="HIRAN"/>
    <property type="match status" value="1"/>
</dbReference>
<dbReference type="Proteomes" id="UP001519295">
    <property type="component" value="Unassembled WGS sequence"/>
</dbReference>
<dbReference type="EMBL" id="JAGINU010000001">
    <property type="protein sequence ID" value="MBP2364646.1"/>
    <property type="molecule type" value="Genomic_DNA"/>
</dbReference>
<organism evidence="4 5">
    <name type="scientific">Pseudonocardia parietis</name>
    <dbReference type="NCBI Taxonomy" id="570936"/>
    <lineage>
        <taxon>Bacteria</taxon>
        <taxon>Bacillati</taxon>
        <taxon>Actinomycetota</taxon>
        <taxon>Actinomycetes</taxon>
        <taxon>Pseudonocardiales</taxon>
        <taxon>Pseudonocardiaceae</taxon>
        <taxon>Pseudonocardia</taxon>
    </lineage>
</organism>
<evidence type="ECO:0000256" key="1">
    <source>
        <dbReference type="ARBA" id="ARBA00022723"/>
    </source>
</evidence>
<evidence type="ECO:0000259" key="3">
    <source>
        <dbReference type="Pfam" id="PF08797"/>
    </source>
</evidence>
<keyword evidence="2" id="KW-0378">Hydrolase</keyword>
<dbReference type="RefSeq" id="WP_210024671.1">
    <property type="nucleotide sequence ID" value="NZ_JAGINU010000001.1"/>
</dbReference>